<dbReference type="STRING" id="1802163.A2932_02410"/>
<keyword evidence="1" id="KW-1133">Transmembrane helix</keyword>
<name>A0A1G2HE79_9BACT</name>
<evidence type="ECO:0000313" key="2">
    <source>
        <dbReference type="EMBL" id="OGZ60786.1"/>
    </source>
</evidence>
<dbReference type="Proteomes" id="UP000179153">
    <property type="component" value="Unassembled WGS sequence"/>
</dbReference>
<sequence>MEPSEVGTAKALFNIIYLTVPLPMALAIGLYENNKPPPYEAVCCFRKGIWLASIVFMGIKLMETS</sequence>
<keyword evidence="1" id="KW-0812">Transmembrane</keyword>
<evidence type="ECO:0000313" key="3">
    <source>
        <dbReference type="Proteomes" id="UP000179153"/>
    </source>
</evidence>
<accession>A0A1G2HE79</accession>
<dbReference type="EMBL" id="MHOI01000036">
    <property type="protein sequence ID" value="OGZ60786.1"/>
    <property type="molecule type" value="Genomic_DNA"/>
</dbReference>
<dbReference type="AlphaFoldDB" id="A0A1G2HE79"/>
<keyword evidence="1" id="KW-0472">Membrane</keyword>
<organism evidence="2 3">
    <name type="scientific">Candidatus Spechtbacteria bacterium RIFCSPLOWO2_01_FULL_46_10</name>
    <dbReference type="NCBI Taxonomy" id="1802163"/>
    <lineage>
        <taxon>Bacteria</taxon>
        <taxon>Candidatus Spechtiibacteriota</taxon>
    </lineage>
</organism>
<comment type="caution">
    <text evidence="2">The sequence shown here is derived from an EMBL/GenBank/DDBJ whole genome shotgun (WGS) entry which is preliminary data.</text>
</comment>
<feature type="transmembrane region" description="Helical" evidence="1">
    <location>
        <begin position="12"/>
        <end position="31"/>
    </location>
</feature>
<protein>
    <submittedName>
        <fullName evidence="2">Uncharacterized protein</fullName>
    </submittedName>
</protein>
<reference evidence="2 3" key="1">
    <citation type="journal article" date="2016" name="Nat. Commun.">
        <title>Thousands of microbial genomes shed light on interconnected biogeochemical processes in an aquifer system.</title>
        <authorList>
            <person name="Anantharaman K."/>
            <person name="Brown C.T."/>
            <person name="Hug L.A."/>
            <person name="Sharon I."/>
            <person name="Castelle C.J."/>
            <person name="Probst A.J."/>
            <person name="Thomas B.C."/>
            <person name="Singh A."/>
            <person name="Wilkins M.J."/>
            <person name="Karaoz U."/>
            <person name="Brodie E.L."/>
            <person name="Williams K.H."/>
            <person name="Hubbard S.S."/>
            <person name="Banfield J.F."/>
        </authorList>
    </citation>
    <scope>NUCLEOTIDE SEQUENCE [LARGE SCALE GENOMIC DNA]</scope>
</reference>
<gene>
    <name evidence="2" type="ORF">A2932_02410</name>
</gene>
<proteinExistence type="predicted"/>
<evidence type="ECO:0000256" key="1">
    <source>
        <dbReference type="SAM" id="Phobius"/>
    </source>
</evidence>